<dbReference type="InterPro" id="IPR008816">
    <property type="entry name" value="Gly_zipper_2TM_dom"/>
</dbReference>
<evidence type="ECO:0000256" key="1">
    <source>
        <dbReference type="SAM" id="SignalP"/>
    </source>
</evidence>
<dbReference type="EMBL" id="CABDVU010000001">
    <property type="protein sequence ID" value="VTN09233.1"/>
    <property type="molecule type" value="Genomic_DNA"/>
</dbReference>
<name>A0A4U9D1C8_RAOTE</name>
<protein>
    <submittedName>
        <fullName evidence="3">Glycine zipper 2TM domain</fullName>
    </submittedName>
</protein>
<dbReference type="GO" id="GO:0019867">
    <property type="term" value="C:outer membrane"/>
    <property type="evidence" value="ECO:0007669"/>
    <property type="project" value="InterPro"/>
</dbReference>
<feature type="signal peptide" evidence="1">
    <location>
        <begin position="1"/>
        <end position="21"/>
    </location>
</feature>
<evidence type="ECO:0000313" key="3">
    <source>
        <dbReference type="EMBL" id="VTN09233.1"/>
    </source>
</evidence>
<dbReference type="RefSeq" id="WP_143991894.1">
    <property type="nucleotide sequence ID" value="NZ_JBFPGF010000009.1"/>
</dbReference>
<feature type="domain" description="Glycine zipper 2TM" evidence="2">
    <location>
        <begin position="49"/>
        <end position="83"/>
    </location>
</feature>
<proteinExistence type="predicted"/>
<dbReference type="Pfam" id="PF05433">
    <property type="entry name" value="Rick_17kDa_Anti"/>
    <property type="match status" value="1"/>
</dbReference>
<reference evidence="3 4" key="1">
    <citation type="submission" date="2019-04" db="EMBL/GenBank/DDBJ databases">
        <authorList>
            <consortium name="Pathogen Informatics"/>
        </authorList>
    </citation>
    <scope>NUCLEOTIDE SEQUENCE [LARGE SCALE GENOMIC DNA]</scope>
    <source>
        <strain evidence="3 4">NCTC9185</strain>
    </source>
</reference>
<evidence type="ECO:0000313" key="4">
    <source>
        <dbReference type="Proteomes" id="UP000339249"/>
    </source>
</evidence>
<organism evidence="3 4">
    <name type="scientific">Raoultella terrigena</name>
    <name type="common">Klebsiella terrigena</name>
    <dbReference type="NCBI Taxonomy" id="577"/>
    <lineage>
        <taxon>Bacteria</taxon>
        <taxon>Pseudomonadati</taxon>
        <taxon>Pseudomonadota</taxon>
        <taxon>Gammaproteobacteria</taxon>
        <taxon>Enterobacterales</taxon>
        <taxon>Enterobacteriaceae</taxon>
        <taxon>Klebsiella/Raoultella group</taxon>
        <taxon>Raoultella</taxon>
    </lineage>
</organism>
<accession>A0A4U9D1C8</accession>
<dbReference type="Proteomes" id="UP000339249">
    <property type="component" value="Unassembled WGS sequence"/>
</dbReference>
<feature type="chain" id="PRO_5020453631" evidence="1">
    <location>
        <begin position="22"/>
        <end position="142"/>
    </location>
</feature>
<evidence type="ECO:0000259" key="2">
    <source>
        <dbReference type="Pfam" id="PF05433"/>
    </source>
</evidence>
<sequence>MKKFMLVALSLLAFTSLPGFAGSKTVVEYGVVQQSQIISSQTRSHPLRTVAAGALGGVVGHQFGNGKGQTAMTAAGAVAGAGVSRHRQSQQQAVQQLELTIKMQSGQLIQVVQQVDGSLTFSQGDKVRVLTSGSNTHVDKSV</sequence>
<gene>
    <name evidence="3" type="ORF">NCTC9185_01116</name>
</gene>
<dbReference type="AlphaFoldDB" id="A0A4U9D1C8"/>
<keyword evidence="1" id="KW-0732">Signal</keyword>